<dbReference type="InterPro" id="IPR036318">
    <property type="entry name" value="FAD-bd_PCMH-like_sf"/>
</dbReference>
<dbReference type="Gene3D" id="3.30.43.10">
    <property type="entry name" value="Uridine Diphospho-n-acetylenolpyruvylglucosamine Reductase, domain 2"/>
    <property type="match status" value="1"/>
</dbReference>
<dbReference type="Pfam" id="PF14690">
    <property type="entry name" value="Zn_ribbon_ISL3"/>
    <property type="match status" value="1"/>
</dbReference>
<dbReference type="PROSITE" id="PS00862">
    <property type="entry name" value="OX2_COVAL_FAD"/>
    <property type="match status" value="1"/>
</dbReference>
<comment type="similarity">
    <text evidence="2">Belongs to the oxygen-dependent FAD-linked oxidoreductase family.</text>
</comment>
<dbReference type="GO" id="GO:0071949">
    <property type="term" value="F:FAD binding"/>
    <property type="evidence" value="ECO:0007669"/>
    <property type="project" value="InterPro"/>
</dbReference>
<accession>A0AAU7CAV0</accession>
<dbReference type="PANTHER" id="PTHR42973">
    <property type="entry name" value="BINDING OXIDOREDUCTASE, PUTATIVE (AFU_ORTHOLOGUE AFUA_1G17690)-RELATED"/>
    <property type="match status" value="1"/>
</dbReference>
<evidence type="ECO:0000256" key="3">
    <source>
        <dbReference type="ARBA" id="ARBA00022630"/>
    </source>
</evidence>
<evidence type="ECO:0000256" key="5">
    <source>
        <dbReference type="ARBA" id="ARBA00023002"/>
    </source>
</evidence>
<organism evidence="8">
    <name type="scientific">Singulisphaera sp. Ch08</name>
    <dbReference type="NCBI Taxonomy" id="3120278"/>
    <lineage>
        <taxon>Bacteria</taxon>
        <taxon>Pseudomonadati</taxon>
        <taxon>Planctomycetota</taxon>
        <taxon>Planctomycetia</taxon>
        <taxon>Isosphaerales</taxon>
        <taxon>Isosphaeraceae</taxon>
        <taxon>Singulisphaera</taxon>
    </lineage>
</organism>
<dbReference type="InterPro" id="IPR029261">
    <property type="entry name" value="Transposase_Znf"/>
</dbReference>
<gene>
    <name evidence="8" type="ORF">V5E97_28450</name>
</gene>
<comment type="cofactor">
    <cofactor evidence="1">
        <name>FAD</name>
        <dbReference type="ChEBI" id="CHEBI:57692"/>
    </cofactor>
</comment>
<keyword evidence="4" id="KW-0274">FAD</keyword>
<dbReference type="InterPro" id="IPR006093">
    <property type="entry name" value="Oxy_OxRdtase_FAD_BS"/>
</dbReference>
<feature type="domain" description="FAD-binding PCMH-type" evidence="7">
    <location>
        <begin position="206"/>
        <end position="377"/>
    </location>
</feature>
<dbReference type="InterPro" id="IPR016166">
    <property type="entry name" value="FAD-bd_PCMH"/>
</dbReference>
<dbReference type="InterPro" id="IPR016169">
    <property type="entry name" value="FAD-bd_PCMH_sub2"/>
</dbReference>
<dbReference type="Gene3D" id="3.40.462.20">
    <property type="match status" value="1"/>
</dbReference>
<dbReference type="SUPFAM" id="SSF56176">
    <property type="entry name" value="FAD-binding/transporter-associated domain-like"/>
    <property type="match status" value="1"/>
</dbReference>
<dbReference type="RefSeq" id="WP_406694980.1">
    <property type="nucleotide sequence ID" value="NZ_CP155447.1"/>
</dbReference>
<protein>
    <submittedName>
        <fullName evidence="8">FAD-binding protein</fullName>
    </submittedName>
</protein>
<reference evidence="8" key="1">
    <citation type="submission" date="2024-05" db="EMBL/GenBank/DDBJ databases">
        <title>Planctomycetes of the genus Singulisphaera possess chitinolytic capabilities.</title>
        <authorList>
            <person name="Ivanova A."/>
        </authorList>
    </citation>
    <scope>NUCLEOTIDE SEQUENCE</scope>
    <source>
        <strain evidence="8">Ch08T</strain>
    </source>
</reference>
<dbReference type="InterPro" id="IPR006094">
    <property type="entry name" value="Oxid_FAD_bind_N"/>
</dbReference>
<feature type="region of interest" description="Disordered" evidence="6">
    <location>
        <begin position="111"/>
        <end position="132"/>
    </location>
</feature>
<evidence type="ECO:0000259" key="7">
    <source>
        <dbReference type="PROSITE" id="PS51387"/>
    </source>
</evidence>
<evidence type="ECO:0000256" key="2">
    <source>
        <dbReference type="ARBA" id="ARBA00005466"/>
    </source>
</evidence>
<evidence type="ECO:0000256" key="6">
    <source>
        <dbReference type="SAM" id="MobiDB-lite"/>
    </source>
</evidence>
<evidence type="ECO:0000313" key="8">
    <source>
        <dbReference type="EMBL" id="XBH02238.1"/>
    </source>
</evidence>
<dbReference type="PANTHER" id="PTHR42973:SF39">
    <property type="entry name" value="FAD-BINDING PCMH-TYPE DOMAIN-CONTAINING PROTEIN"/>
    <property type="match status" value="1"/>
</dbReference>
<dbReference type="Gene3D" id="3.30.465.10">
    <property type="match status" value="1"/>
</dbReference>
<dbReference type="AlphaFoldDB" id="A0AAU7CAV0"/>
<dbReference type="PROSITE" id="PS51387">
    <property type="entry name" value="FAD_PCMH"/>
    <property type="match status" value="1"/>
</dbReference>
<dbReference type="GO" id="GO:0016491">
    <property type="term" value="F:oxidoreductase activity"/>
    <property type="evidence" value="ECO:0007669"/>
    <property type="project" value="UniProtKB-KW"/>
</dbReference>
<keyword evidence="3" id="KW-0285">Flavoprotein</keyword>
<name>A0AAU7CAV0_9BACT</name>
<sequence length="636" mass="68853">MHDRFRDTIEPWTIADVHRDELARSEVLRLVLSEDHPLSCPECGQVCVGADSQLQRWRCLDTDGFETVLEASVPRCSCPEHGVNSIHVPWAEPGGSGMGFVACSGSGAKAEAGQSAEGTRPSDSPAGGWDQSTRRSFLTSTAAAAGTVLAGGLVLPAESAVGEAAAFPAGLDWEALRRRIKGEVLPANSPEFAAAKSDLVWNKIKPDRSPDVIVRVKHEQDVVEAVNFARENGLKVVVRGGGHTWCGLAVRQGGMTIDLSGLNESSIDEVNRTAVIQPVISNRELARRLGEHGLAFPIGHCPTVKASGYLLNGGMSWNMGHWGPACLSVEAVEFVTADGKLTKASATEHEDLYWAARGCGPGMFAVATRFHLKCYPLPKAITTSNYYYSLNDLKEAVDEAVALGRKMPDNVELSIFLIKAPAELAEACKDHNGKLCMISAVAFGMTQEESEAALAPLEQGAMVKKALGKSLNEPSSFEHLAMASGATWPENHRNLCENQCSKANPSDMLMALRDKFVQAPSEKSVIVFCQSTGARNLLEPHPEIALSMDATSYGGSWAIWEKEEDDAANRKWQDEVIAIMRPFTSQHYIGETDIVQDPSRVQGSYSAEKWKRLEELRAKYDPQGVFFGFLGGTVKA</sequence>
<proteinExistence type="inferred from homology"/>
<dbReference type="InterPro" id="IPR016167">
    <property type="entry name" value="FAD-bd_PCMH_sub1"/>
</dbReference>
<evidence type="ECO:0000256" key="1">
    <source>
        <dbReference type="ARBA" id="ARBA00001974"/>
    </source>
</evidence>
<keyword evidence="5" id="KW-0560">Oxidoreductase</keyword>
<dbReference type="InterPro" id="IPR050416">
    <property type="entry name" value="FAD-linked_Oxidoreductase"/>
</dbReference>
<dbReference type="EMBL" id="CP155447">
    <property type="protein sequence ID" value="XBH02238.1"/>
    <property type="molecule type" value="Genomic_DNA"/>
</dbReference>
<dbReference type="Pfam" id="PF01565">
    <property type="entry name" value="FAD_binding_4"/>
    <property type="match status" value="1"/>
</dbReference>
<evidence type="ECO:0000256" key="4">
    <source>
        <dbReference type="ARBA" id="ARBA00022827"/>
    </source>
</evidence>